<dbReference type="SUPFAM" id="SSF55418">
    <property type="entry name" value="eIF4e-like"/>
    <property type="match status" value="1"/>
</dbReference>
<sequence length="194" mass="20826">MHIEPTQQPMAMGHDPEVDSLAPAAAKEYANASKWLWFLPVRALDAARHLIRTAVEAGQVGPGAKVATPGSDFDGDPTRRPVIIDTAGHRDREDVQRVLNVLRSLGIRDALAYKADQTTRRGEHGDGTAIYTSPVNTIKLIERNPAQTTGRASTSRGRTPATSTSSSVRSEPPRSPPFATCPVVRSAASDVSRP</sequence>
<evidence type="ECO:0000256" key="2">
    <source>
        <dbReference type="SAM" id="MobiDB-lite"/>
    </source>
</evidence>
<evidence type="ECO:0000256" key="1">
    <source>
        <dbReference type="ARBA" id="ARBA00010568"/>
    </source>
</evidence>
<dbReference type="PANTHER" id="PTHR31977">
    <property type="entry name" value="UPF0696 PROTEIN C11ORF68"/>
    <property type="match status" value="1"/>
</dbReference>
<feature type="region of interest" description="Disordered" evidence="2">
    <location>
        <begin position="141"/>
        <end position="194"/>
    </location>
</feature>
<protein>
    <submittedName>
        <fullName evidence="3">Uncharacterized protein</fullName>
    </submittedName>
</protein>
<keyword evidence="4" id="KW-1185">Reference proteome</keyword>
<comment type="similarity">
    <text evidence="1">Belongs to the UPF0696 family.</text>
</comment>
<comment type="caution">
    <text evidence="3">The sequence shown here is derived from an EMBL/GenBank/DDBJ whole genome shotgun (WGS) entry which is preliminary data.</text>
</comment>
<feature type="compositionally biased region" description="Low complexity" evidence="2">
    <location>
        <begin position="148"/>
        <end position="170"/>
    </location>
</feature>
<accession>A0A918YMU2</accession>
<proteinExistence type="inferred from homology"/>
<reference evidence="3" key="2">
    <citation type="submission" date="2020-09" db="EMBL/GenBank/DDBJ databases">
        <authorList>
            <person name="Sun Q."/>
            <person name="Ohkuma M."/>
        </authorList>
    </citation>
    <scope>NUCLEOTIDE SEQUENCE</scope>
    <source>
        <strain evidence="3">JCM 4714</strain>
    </source>
</reference>
<name>A0A918YMU2_9ACTN</name>
<dbReference type="InterPro" id="IPR023398">
    <property type="entry name" value="TIF_eIF4e-like"/>
</dbReference>
<organism evidence="3 4">
    <name type="scientific">Streptomyces alanosinicus</name>
    <dbReference type="NCBI Taxonomy" id="68171"/>
    <lineage>
        <taxon>Bacteria</taxon>
        <taxon>Bacillati</taxon>
        <taxon>Actinomycetota</taxon>
        <taxon>Actinomycetes</taxon>
        <taxon>Kitasatosporales</taxon>
        <taxon>Streptomycetaceae</taxon>
        <taxon>Streptomyces</taxon>
    </lineage>
</organism>
<gene>
    <name evidence="3" type="ORF">GCM10010339_60170</name>
</gene>
<dbReference type="Gene3D" id="3.30.760.10">
    <property type="entry name" value="RNA Cap, Translation Initiation Factor Eif4e"/>
    <property type="match status" value="1"/>
</dbReference>
<dbReference type="Pfam" id="PF08939">
    <property type="entry name" value="Bles03"/>
    <property type="match status" value="1"/>
</dbReference>
<dbReference type="RefSeq" id="WP_189956750.1">
    <property type="nucleotide sequence ID" value="NZ_BMVG01000018.1"/>
</dbReference>
<dbReference type="AlphaFoldDB" id="A0A918YMU2"/>
<dbReference type="PANTHER" id="PTHR31977:SF1">
    <property type="entry name" value="UPF0696 PROTEIN C11ORF68"/>
    <property type="match status" value="1"/>
</dbReference>
<dbReference type="EMBL" id="BMVG01000018">
    <property type="protein sequence ID" value="GHE09066.1"/>
    <property type="molecule type" value="Genomic_DNA"/>
</dbReference>
<evidence type="ECO:0000313" key="4">
    <source>
        <dbReference type="Proteomes" id="UP000655443"/>
    </source>
</evidence>
<evidence type="ECO:0000313" key="3">
    <source>
        <dbReference type="EMBL" id="GHE09066.1"/>
    </source>
</evidence>
<reference evidence="3" key="1">
    <citation type="journal article" date="2014" name="Int. J. Syst. Evol. Microbiol.">
        <title>Complete genome sequence of Corynebacterium casei LMG S-19264T (=DSM 44701T), isolated from a smear-ripened cheese.</title>
        <authorList>
            <consortium name="US DOE Joint Genome Institute (JGI-PGF)"/>
            <person name="Walter F."/>
            <person name="Albersmeier A."/>
            <person name="Kalinowski J."/>
            <person name="Ruckert C."/>
        </authorList>
    </citation>
    <scope>NUCLEOTIDE SEQUENCE</scope>
    <source>
        <strain evidence="3">JCM 4714</strain>
    </source>
</reference>
<dbReference type="Proteomes" id="UP000655443">
    <property type="component" value="Unassembled WGS sequence"/>
</dbReference>
<dbReference type="InterPro" id="IPR015034">
    <property type="entry name" value="Bles03"/>
</dbReference>